<accession>A0AAD6M8F2</accession>
<evidence type="ECO:0000313" key="1">
    <source>
        <dbReference type="EMBL" id="KAJ6980831.1"/>
    </source>
</evidence>
<keyword evidence="2" id="KW-1185">Reference proteome</keyword>
<evidence type="ECO:0000313" key="2">
    <source>
        <dbReference type="Proteomes" id="UP001164929"/>
    </source>
</evidence>
<dbReference type="Proteomes" id="UP001164929">
    <property type="component" value="Chromosome 10"/>
</dbReference>
<gene>
    <name evidence="1" type="ORF">NC653_024248</name>
</gene>
<reference evidence="1" key="1">
    <citation type="journal article" date="2023" name="Mol. Ecol. Resour.">
        <title>Chromosome-level genome assembly of a triploid poplar Populus alba 'Berolinensis'.</title>
        <authorList>
            <person name="Chen S."/>
            <person name="Yu Y."/>
            <person name="Wang X."/>
            <person name="Wang S."/>
            <person name="Zhang T."/>
            <person name="Zhou Y."/>
            <person name="He R."/>
            <person name="Meng N."/>
            <person name="Wang Y."/>
            <person name="Liu W."/>
            <person name="Liu Z."/>
            <person name="Liu J."/>
            <person name="Guo Q."/>
            <person name="Huang H."/>
            <person name="Sederoff R.R."/>
            <person name="Wang G."/>
            <person name="Qu G."/>
            <person name="Chen S."/>
        </authorList>
    </citation>
    <scope>NUCLEOTIDE SEQUENCE</scope>
    <source>
        <strain evidence="1">SC-2020</strain>
    </source>
</reference>
<organism evidence="1 2">
    <name type="scientific">Populus alba x Populus x berolinensis</name>
    <dbReference type="NCBI Taxonomy" id="444605"/>
    <lineage>
        <taxon>Eukaryota</taxon>
        <taxon>Viridiplantae</taxon>
        <taxon>Streptophyta</taxon>
        <taxon>Embryophyta</taxon>
        <taxon>Tracheophyta</taxon>
        <taxon>Spermatophyta</taxon>
        <taxon>Magnoliopsida</taxon>
        <taxon>eudicotyledons</taxon>
        <taxon>Gunneridae</taxon>
        <taxon>Pentapetalae</taxon>
        <taxon>rosids</taxon>
        <taxon>fabids</taxon>
        <taxon>Malpighiales</taxon>
        <taxon>Salicaceae</taxon>
        <taxon>Saliceae</taxon>
        <taxon>Populus</taxon>
    </lineage>
</organism>
<dbReference type="AlphaFoldDB" id="A0AAD6M8F2"/>
<dbReference type="EMBL" id="JAQIZT010000010">
    <property type="protein sequence ID" value="KAJ6980831.1"/>
    <property type="molecule type" value="Genomic_DNA"/>
</dbReference>
<sequence>MTIFSIDQSLCKNGTRLVGAFCCHGLLSLLEEDVDQLPSTADVTAHHQNGSNRACFRALAVVIFMAKIRGHGESSHVELLGAATSDGKKLSMGNTQILLKCPRVLID</sequence>
<comment type="caution">
    <text evidence="1">The sequence shown here is derived from an EMBL/GenBank/DDBJ whole genome shotgun (WGS) entry which is preliminary data.</text>
</comment>
<name>A0AAD6M8F2_9ROSI</name>
<proteinExistence type="predicted"/>
<protein>
    <submittedName>
        <fullName evidence="1">Uncharacterized protein</fullName>
    </submittedName>
</protein>